<feature type="compositionally biased region" description="Low complexity" evidence="1">
    <location>
        <begin position="82"/>
        <end position="93"/>
    </location>
</feature>
<evidence type="ECO:0000259" key="2">
    <source>
        <dbReference type="Pfam" id="PF25431"/>
    </source>
</evidence>
<proteinExistence type="predicted"/>
<feature type="compositionally biased region" description="Basic residues" evidence="1">
    <location>
        <begin position="63"/>
        <end position="72"/>
    </location>
</feature>
<dbReference type="InterPro" id="IPR057456">
    <property type="entry name" value="Znf_C17orf113"/>
</dbReference>
<dbReference type="AlphaFoldDB" id="A0A1X7SS85"/>
<feature type="region of interest" description="Disordered" evidence="1">
    <location>
        <begin position="62"/>
        <end position="98"/>
    </location>
</feature>
<evidence type="ECO:0000313" key="3">
    <source>
        <dbReference type="EnsemblMetazoa" id="Aqu2.1.04885_001"/>
    </source>
</evidence>
<organism evidence="3">
    <name type="scientific">Amphimedon queenslandica</name>
    <name type="common">Sponge</name>
    <dbReference type="NCBI Taxonomy" id="400682"/>
    <lineage>
        <taxon>Eukaryota</taxon>
        <taxon>Metazoa</taxon>
        <taxon>Porifera</taxon>
        <taxon>Demospongiae</taxon>
        <taxon>Heteroscleromorpha</taxon>
        <taxon>Haplosclerida</taxon>
        <taxon>Niphatidae</taxon>
        <taxon>Amphimedon</taxon>
    </lineage>
</organism>
<dbReference type="EnsemblMetazoa" id="Aqu2.1.04885_001">
    <property type="protein sequence ID" value="Aqu2.1.04885_001"/>
    <property type="gene ID" value="Aqu2.1.04885"/>
</dbReference>
<sequence length="219" mass="24888">MKFKTLVIMMNVEAQFPYDTIIHFLKTSTQAPPFICKAKRALAAGLFATELWHLTAHKSLTTNRRKKHRTAKKNQLLELHSSESGSSSSSSNSVHVAKKRAVQKKTVQKWVSLYDKELNTSVWLKYDTVYRVHVSKLRCSVCSQFRPKLESMRNFRPAFVDGTSNMRLSTVKDHTATDMHAQVMNLYKKQQSTSVFTYSPIAVSLAQSSLDASTRAKIE</sequence>
<accession>A0A1X7SS85</accession>
<dbReference type="Pfam" id="PF25431">
    <property type="entry name" value="zf-C17orf113"/>
    <property type="match status" value="1"/>
</dbReference>
<protein>
    <recommendedName>
        <fullName evidence="2">C17orf113 probable zinc finger domain-containing protein</fullName>
    </recommendedName>
</protein>
<feature type="domain" description="C17orf113 probable zinc finger" evidence="2">
    <location>
        <begin position="131"/>
        <end position="190"/>
    </location>
</feature>
<dbReference type="InParanoid" id="A0A1X7SS85"/>
<reference evidence="3" key="1">
    <citation type="submission" date="2017-05" db="UniProtKB">
        <authorList>
            <consortium name="EnsemblMetazoa"/>
        </authorList>
    </citation>
    <scope>IDENTIFICATION</scope>
</reference>
<name>A0A1X7SS85_AMPQE</name>
<evidence type="ECO:0000256" key="1">
    <source>
        <dbReference type="SAM" id="MobiDB-lite"/>
    </source>
</evidence>